<dbReference type="AlphaFoldDB" id="A0A1F4UKY7"/>
<sequence>MAFRGFLLITNGENSKVWGDIEMLTSSTATLCTDGQEMKIGTRGEVYRPDKNTKANFNTPSIRIGAIWQIERVERTKICGCDGKNKLYFLHEVA</sequence>
<protein>
    <submittedName>
        <fullName evidence="1">Uncharacterized protein</fullName>
    </submittedName>
</protein>
<reference evidence="1 2" key="1">
    <citation type="journal article" date="2016" name="Nat. Commun.">
        <title>Thousands of microbial genomes shed light on interconnected biogeochemical processes in an aquifer system.</title>
        <authorList>
            <person name="Anantharaman K."/>
            <person name="Brown C.T."/>
            <person name="Hug L.A."/>
            <person name="Sharon I."/>
            <person name="Castelle C.J."/>
            <person name="Probst A.J."/>
            <person name="Thomas B.C."/>
            <person name="Singh A."/>
            <person name="Wilkins M.J."/>
            <person name="Karaoz U."/>
            <person name="Brodie E.L."/>
            <person name="Williams K.H."/>
            <person name="Hubbard S.S."/>
            <person name="Banfield J.F."/>
        </authorList>
    </citation>
    <scope>NUCLEOTIDE SEQUENCE [LARGE SCALE GENOMIC DNA]</scope>
</reference>
<proteinExistence type="predicted"/>
<name>A0A1F4UKY7_UNCKA</name>
<evidence type="ECO:0000313" key="1">
    <source>
        <dbReference type="EMBL" id="OGC45648.1"/>
    </source>
</evidence>
<organism evidence="1 2">
    <name type="scientific">candidate division WWE3 bacterium RBG_19FT_COMBO_34_6</name>
    <dbReference type="NCBI Taxonomy" id="1802612"/>
    <lineage>
        <taxon>Bacteria</taxon>
        <taxon>Katanobacteria</taxon>
    </lineage>
</organism>
<dbReference type="Proteomes" id="UP000178615">
    <property type="component" value="Unassembled WGS sequence"/>
</dbReference>
<accession>A0A1F4UKY7</accession>
<dbReference type="EMBL" id="MEUV01000024">
    <property type="protein sequence ID" value="OGC45648.1"/>
    <property type="molecule type" value="Genomic_DNA"/>
</dbReference>
<gene>
    <name evidence="1" type="ORF">A2V49_03000</name>
</gene>
<evidence type="ECO:0000313" key="2">
    <source>
        <dbReference type="Proteomes" id="UP000178615"/>
    </source>
</evidence>
<comment type="caution">
    <text evidence="1">The sequence shown here is derived from an EMBL/GenBank/DDBJ whole genome shotgun (WGS) entry which is preliminary data.</text>
</comment>